<dbReference type="Proteomes" id="UP000008553">
    <property type="component" value="Unassembled WGS sequence"/>
</dbReference>
<evidence type="ECO:0000313" key="1">
    <source>
        <dbReference type="EMBL" id="EAA18910.1"/>
    </source>
</evidence>
<dbReference type="PaxDb" id="73239-Q7RR87"/>
<dbReference type="AlphaFoldDB" id="Q7RR87"/>
<proteinExistence type="predicted"/>
<comment type="caution">
    <text evidence="1">The sequence shown here is derived from an EMBL/GenBank/DDBJ whole genome shotgun (WGS) entry which is preliminary data.</text>
</comment>
<reference evidence="1 2" key="1">
    <citation type="journal article" date="2002" name="Nature">
        <title>Genome sequence and comparative analysis of the model rodent malaria parasite Plasmodium yoelii yoelii.</title>
        <authorList>
            <person name="Carlton J.M."/>
            <person name="Angiuoli S.V."/>
            <person name="Suh B.B."/>
            <person name="Kooij T.W."/>
            <person name="Pertea M."/>
            <person name="Silva J.C."/>
            <person name="Ermolaeva M.D."/>
            <person name="Allen J.E."/>
            <person name="Selengut J.D."/>
            <person name="Koo H.L."/>
            <person name="Peterson J.D."/>
            <person name="Pop M."/>
            <person name="Kosack D.S."/>
            <person name="Shumway M.F."/>
            <person name="Bidwell S.L."/>
            <person name="Shallom S.J."/>
            <person name="van Aken S.E."/>
            <person name="Riedmuller S.B."/>
            <person name="Feldblyum T.V."/>
            <person name="Cho J.K."/>
            <person name="Quackenbush J."/>
            <person name="Sedegah M."/>
            <person name="Shoaibi A."/>
            <person name="Cummings L.M."/>
            <person name="Florens L."/>
            <person name="Yates J.R."/>
            <person name="Raine J.D."/>
            <person name="Sinden R.E."/>
            <person name="Harris M.A."/>
            <person name="Cunningham D.A."/>
            <person name="Preiser P.R."/>
            <person name="Bergman L.W."/>
            <person name="Vaidya A.B."/>
            <person name="van Lin L.H."/>
            <person name="Janse C.J."/>
            <person name="Waters A.P."/>
            <person name="Smith H.O."/>
            <person name="White O.R."/>
            <person name="Salzberg S.L."/>
            <person name="Venter J.C."/>
            <person name="Fraser C.M."/>
            <person name="Hoffman S.L."/>
            <person name="Gardner M.J."/>
            <person name="Carucci D.J."/>
        </authorList>
    </citation>
    <scope>NUCLEOTIDE SEQUENCE [LARGE SCALE GENOMIC DNA]</scope>
    <source>
        <strain evidence="1 2">17XNL</strain>
    </source>
</reference>
<sequence>MMWLGYMLSLKNNAGTNNLTYFYSTFINRDEKYNKAIKDPTDYKNYKNLIDKKQDFMNMDIRIISKFYDAFKILCNMYSEYKKENTYCKNYLKKDKFVEKYEELNKDPNITEDSPCHQILSTLPTDYNNLKKNAVVLIVPICYPSQR</sequence>
<organism evidence="1 2">
    <name type="scientific">Plasmodium yoelii yoelii</name>
    <dbReference type="NCBI Taxonomy" id="73239"/>
    <lineage>
        <taxon>Eukaryota</taxon>
        <taxon>Sar</taxon>
        <taxon>Alveolata</taxon>
        <taxon>Apicomplexa</taxon>
        <taxon>Aconoidasida</taxon>
        <taxon>Haemosporida</taxon>
        <taxon>Plasmodiidae</taxon>
        <taxon>Plasmodium</taxon>
        <taxon>Plasmodium (Vinckeia)</taxon>
    </lineage>
</organism>
<dbReference type="NCBIfam" id="TIGR01590">
    <property type="entry name" value="yir-bir-cir_Pla"/>
    <property type="match status" value="1"/>
</dbReference>
<protein>
    <submittedName>
        <fullName evidence="1">Yir4 protein</fullName>
    </submittedName>
</protein>
<name>Q7RR87_PLAYO</name>
<keyword evidence="2" id="KW-1185">Reference proteome</keyword>
<gene>
    <name evidence="1" type="ORF">PY00846</name>
</gene>
<accession>Q7RR87</accession>
<dbReference type="Pfam" id="PF06022">
    <property type="entry name" value="Cir_Bir_Yir"/>
    <property type="match status" value="1"/>
</dbReference>
<dbReference type="InParanoid" id="Q7RR87"/>
<evidence type="ECO:0000313" key="2">
    <source>
        <dbReference type="Proteomes" id="UP000008553"/>
    </source>
</evidence>
<dbReference type="EMBL" id="AABL01000228">
    <property type="protein sequence ID" value="EAA18910.1"/>
    <property type="molecule type" value="Genomic_DNA"/>
</dbReference>
<dbReference type="InterPro" id="IPR006477">
    <property type="entry name" value="Yir_bir_cir"/>
</dbReference>